<accession>A0A327PW18</accession>
<protein>
    <submittedName>
        <fullName evidence="2">FAD-NAD(P)-binding protein</fullName>
    </submittedName>
</protein>
<feature type="domain" description="FAD-dependent urate hydroxylase HpyO/Asp monooxygenase CreE-like FAD/NAD(P)-binding" evidence="1">
    <location>
        <begin position="4"/>
        <end position="174"/>
    </location>
</feature>
<dbReference type="EMBL" id="QLLK01000002">
    <property type="protein sequence ID" value="RAI93856.1"/>
    <property type="molecule type" value="Genomic_DNA"/>
</dbReference>
<sequence length="597" mass="67326">MRIAIVGLGPKGLYGLERLLANLAEAEYPFPTEIHLFNKSDSFGAGEIYNPAQPSYLKMNYVNGYINMWPEQKPKPNVPHPKSFVEWLNERKDEFPNDSEYTFSSRATVGRYLSEGFNELLENCPEHISIFKHVGDVIGIEQNEDGYSVDCKVSDDNVPLRVNAIQNLLIATGHPCINDADLVAQDTHIDFIYPVDLRLKGISSGSKVAIKGMGLTFIDAVLALTEGRGGKFVADETGDLIYTKSGMEPEVLYPFSKSGMLMIPRGNTYGKSSLAPFYFNKESVEYSETLEGKYDFEHQLLPLIEQDFTVVYYSKLFSSKGLKLEVLKDYAEVEFQIENFHEQNPDLPRFDFYSFLEGTISDGELNKSTLEFIRMSIQEAERGVEESAFAAAADAWRHLSDLFNELYSFGGLKPQSQKTFLEKYAGHLNRISYGPPIENMKKIEAIAKAGLIDFSFSQNPEISYSSKTILSNNKEEKVSVDFLVDARVPKIQLHRCAGPLYSTLLEQNLIIPYVNRLEGRLDFRPGCLAINEKGNPLDETGWANETITFTGTPTEGLTYDNDSLSRQRNDFVSDWAKDLTKKILQEEPETQLRSNSI</sequence>
<evidence type="ECO:0000259" key="1">
    <source>
        <dbReference type="Pfam" id="PF13454"/>
    </source>
</evidence>
<dbReference type="InterPro" id="IPR052189">
    <property type="entry name" value="L-asp_N-monooxygenase_NS-form"/>
</dbReference>
<dbReference type="InterPro" id="IPR038732">
    <property type="entry name" value="HpyO/CreE_NAD-binding"/>
</dbReference>
<dbReference type="Pfam" id="PF13454">
    <property type="entry name" value="NAD_binding_9"/>
    <property type="match status" value="1"/>
</dbReference>
<name>A0A327PW18_9BACT</name>
<dbReference type="AlphaFoldDB" id="A0A327PW18"/>
<dbReference type="Proteomes" id="UP000249610">
    <property type="component" value="Unassembled WGS sequence"/>
</dbReference>
<organism evidence="2 3">
    <name type="scientific">Algoriphagus yeomjeoni</name>
    <dbReference type="NCBI Taxonomy" id="291403"/>
    <lineage>
        <taxon>Bacteria</taxon>
        <taxon>Pseudomonadati</taxon>
        <taxon>Bacteroidota</taxon>
        <taxon>Cytophagia</taxon>
        <taxon>Cytophagales</taxon>
        <taxon>Cyclobacteriaceae</taxon>
        <taxon>Algoriphagus</taxon>
    </lineage>
</organism>
<reference evidence="2 3" key="1">
    <citation type="submission" date="2018-06" db="EMBL/GenBank/DDBJ databases">
        <title>Genomic Encyclopedia of Archaeal and Bacterial Type Strains, Phase II (KMG-II): from individual species to whole genera.</title>
        <authorList>
            <person name="Goeker M."/>
        </authorList>
    </citation>
    <scope>NUCLEOTIDE SEQUENCE [LARGE SCALE GENOMIC DNA]</scope>
    <source>
        <strain evidence="2 3">DSM 23446</strain>
    </source>
</reference>
<proteinExistence type="predicted"/>
<dbReference type="PANTHER" id="PTHR40254">
    <property type="entry name" value="BLR0577 PROTEIN"/>
    <property type="match status" value="1"/>
</dbReference>
<comment type="caution">
    <text evidence="2">The sequence shown here is derived from an EMBL/GenBank/DDBJ whole genome shotgun (WGS) entry which is preliminary data.</text>
</comment>
<dbReference type="PANTHER" id="PTHR40254:SF1">
    <property type="entry name" value="BLR0577 PROTEIN"/>
    <property type="match status" value="1"/>
</dbReference>
<keyword evidence="3" id="KW-1185">Reference proteome</keyword>
<gene>
    <name evidence="2" type="ORF">LV83_00762</name>
</gene>
<evidence type="ECO:0000313" key="3">
    <source>
        <dbReference type="Proteomes" id="UP000249610"/>
    </source>
</evidence>
<evidence type="ECO:0000313" key="2">
    <source>
        <dbReference type="EMBL" id="RAI93856.1"/>
    </source>
</evidence>